<feature type="compositionally biased region" description="Polar residues" evidence="1">
    <location>
        <begin position="67"/>
        <end position="85"/>
    </location>
</feature>
<dbReference type="RefSeq" id="XP_030833036.1">
    <property type="nucleotide sequence ID" value="XM_030977176.1"/>
</dbReference>
<dbReference type="AlphaFoldDB" id="A0A7M7NCB6"/>
<dbReference type="KEGG" id="spu:105443616"/>
<protein>
    <submittedName>
        <fullName evidence="2">Uncharacterized protein</fullName>
    </submittedName>
</protein>
<reference evidence="2" key="2">
    <citation type="submission" date="2021-01" db="UniProtKB">
        <authorList>
            <consortium name="EnsemblMetazoa"/>
        </authorList>
    </citation>
    <scope>IDENTIFICATION</scope>
</reference>
<dbReference type="OMA" id="KEMEGMW"/>
<dbReference type="Proteomes" id="UP000007110">
    <property type="component" value="Unassembled WGS sequence"/>
</dbReference>
<dbReference type="InParanoid" id="A0A7M7NCB6"/>
<evidence type="ECO:0000256" key="1">
    <source>
        <dbReference type="SAM" id="MobiDB-lite"/>
    </source>
</evidence>
<sequence>MTSFNSNTKMALMLVFKKSQPTTFQCSKCVIQCNNLAKMQAQDLSRLTEFLGKIPSHPLPIAEVEAPTTQMASSTSDTAQVSQASPKVDTSPDRYATQDKVIDITYPIALVSLSSSNQPEKLRDGLRRQFPGKTIVLIKDIHGLASNRHFFEAILVDLGSLQEAASYSSDEKKLALDIYQKCVKEMLVPQNLAMLMLAPTNTHSEHKHADIIRMISEIAKTRKVSVFQYSSESCRPSHFDVDMKKLLVNWLLDCIKRYHAAAPQEGPGFFGSIQIQKAKFLTFFKKLGR</sequence>
<keyword evidence="3" id="KW-1185">Reference proteome</keyword>
<feature type="region of interest" description="Disordered" evidence="1">
    <location>
        <begin position="67"/>
        <end position="93"/>
    </location>
</feature>
<evidence type="ECO:0000313" key="2">
    <source>
        <dbReference type="EnsemblMetazoa" id="XP_030833036"/>
    </source>
</evidence>
<organism evidence="2 3">
    <name type="scientific">Strongylocentrotus purpuratus</name>
    <name type="common">Purple sea urchin</name>
    <dbReference type="NCBI Taxonomy" id="7668"/>
    <lineage>
        <taxon>Eukaryota</taxon>
        <taxon>Metazoa</taxon>
        <taxon>Echinodermata</taxon>
        <taxon>Eleutherozoa</taxon>
        <taxon>Echinozoa</taxon>
        <taxon>Echinoidea</taxon>
        <taxon>Euechinoidea</taxon>
        <taxon>Echinacea</taxon>
        <taxon>Camarodonta</taxon>
        <taxon>Echinidea</taxon>
        <taxon>Strongylocentrotidae</taxon>
        <taxon>Strongylocentrotus</taxon>
    </lineage>
</organism>
<dbReference type="EnsemblMetazoa" id="XM_030977176">
    <property type="protein sequence ID" value="XP_030833036"/>
    <property type="gene ID" value="LOC105443616"/>
</dbReference>
<accession>A0A7M7NCB6</accession>
<proteinExistence type="predicted"/>
<evidence type="ECO:0000313" key="3">
    <source>
        <dbReference type="Proteomes" id="UP000007110"/>
    </source>
</evidence>
<reference evidence="3" key="1">
    <citation type="submission" date="2015-02" db="EMBL/GenBank/DDBJ databases">
        <title>Genome sequencing for Strongylocentrotus purpuratus.</title>
        <authorList>
            <person name="Murali S."/>
            <person name="Liu Y."/>
            <person name="Vee V."/>
            <person name="English A."/>
            <person name="Wang M."/>
            <person name="Skinner E."/>
            <person name="Han Y."/>
            <person name="Muzny D.M."/>
            <person name="Worley K.C."/>
            <person name="Gibbs R.A."/>
        </authorList>
    </citation>
    <scope>NUCLEOTIDE SEQUENCE</scope>
</reference>
<dbReference type="GeneID" id="105443616"/>
<name>A0A7M7NCB6_STRPU</name>